<dbReference type="AlphaFoldDB" id="A0AAW1Z444"/>
<comment type="caution">
    <text evidence="1">The sequence shown here is derived from an EMBL/GenBank/DDBJ whole genome shotgun (WGS) entry which is preliminary data.</text>
</comment>
<name>A0AAW1Z444_CULAL</name>
<keyword evidence="2" id="KW-1185">Reference proteome</keyword>
<organism evidence="1 2">
    <name type="scientific">Culter alburnus</name>
    <name type="common">Topmouth culter</name>
    <dbReference type="NCBI Taxonomy" id="194366"/>
    <lineage>
        <taxon>Eukaryota</taxon>
        <taxon>Metazoa</taxon>
        <taxon>Chordata</taxon>
        <taxon>Craniata</taxon>
        <taxon>Vertebrata</taxon>
        <taxon>Euteleostomi</taxon>
        <taxon>Actinopterygii</taxon>
        <taxon>Neopterygii</taxon>
        <taxon>Teleostei</taxon>
        <taxon>Ostariophysi</taxon>
        <taxon>Cypriniformes</taxon>
        <taxon>Xenocyprididae</taxon>
        <taxon>Xenocypridinae</taxon>
        <taxon>Culter</taxon>
    </lineage>
</organism>
<proteinExistence type="predicted"/>
<sequence length="52" mass="6289">LLPEFPYFEEPWEWVRSRLLSKKQRAVLSLNEDFGALQGRELELISRHLYLD</sequence>
<dbReference type="Proteomes" id="UP001479290">
    <property type="component" value="Unassembled WGS sequence"/>
</dbReference>
<feature type="non-terminal residue" evidence="1">
    <location>
        <position position="1"/>
    </location>
</feature>
<accession>A0AAW1Z444</accession>
<dbReference type="EMBL" id="JAWDJR010000020">
    <property type="protein sequence ID" value="KAK9956136.1"/>
    <property type="molecule type" value="Genomic_DNA"/>
</dbReference>
<gene>
    <name evidence="1" type="ORF">ABG768_013889</name>
</gene>
<feature type="non-terminal residue" evidence="1">
    <location>
        <position position="52"/>
    </location>
</feature>
<reference evidence="1 2" key="1">
    <citation type="submission" date="2024-05" db="EMBL/GenBank/DDBJ databases">
        <title>A high-quality chromosomal-level genome assembly of Topmouth culter (Culter alburnus).</title>
        <authorList>
            <person name="Zhao H."/>
        </authorList>
    </citation>
    <scope>NUCLEOTIDE SEQUENCE [LARGE SCALE GENOMIC DNA]</scope>
    <source>
        <strain evidence="1">CATC2023</strain>
        <tissue evidence="1">Muscle</tissue>
    </source>
</reference>
<evidence type="ECO:0000313" key="2">
    <source>
        <dbReference type="Proteomes" id="UP001479290"/>
    </source>
</evidence>
<evidence type="ECO:0000313" key="1">
    <source>
        <dbReference type="EMBL" id="KAK9956136.1"/>
    </source>
</evidence>
<protein>
    <submittedName>
        <fullName evidence="1">Uncharacterized protein</fullName>
    </submittedName>
</protein>